<dbReference type="Pfam" id="PF04002">
    <property type="entry name" value="RadC"/>
    <property type="match status" value="1"/>
</dbReference>
<keyword evidence="2" id="KW-0479">Metal-binding</keyword>
<dbReference type="OrthoDB" id="9804482at2"/>
<dbReference type="PROSITE" id="PS50249">
    <property type="entry name" value="MPN"/>
    <property type="match status" value="1"/>
</dbReference>
<dbReference type="PROSITE" id="PS01302">
    <property type="entry name" value="UPF0758"/>
    <property type="match status" value="1"/>
</dbReference>
<dbReference type="PANTHER" id="PTHR30471">
    <property type="entry name" value="DNA REPAIR PROTEIN RADC"/>
    <property type="match status" value="1"/>
</dbReference>
<keyword evidence="5" id="KW-0482">Metalloprotease</keyword>
<dbReference type="Gene3D" id="3.40.140.10">
    <property type="entry name" value="Cytidine Deaminase, domain 2"/>
    <property type="match status" value="1"/>
</dbReference>
<sequence length="145" mass="16163">MPILREIEVRYTFKEIDCDVTGKALDNPKRTHEVFSFLRFEPKEKFIVVNLSNQNTIMSYETVASGTVNSVSLRPAEVLRTAIIINAPAIVLVHNHPSGIVNPSKADIAFTKVVIDAAKLLSIDVLDHIIIGESDFYSLKQHGDM</sequence>
<protein>
    <submittedName>
        <fullName evidence="7">DNA repair protein RadC</fullName>
    </submittedName>
</protein>
<organism evidence="7 8">
    <name type="scientific">Colwellia demingiae</name>
    <dbReference type="NCBI Taxonomy" id="89401"/>
    <lineage>
        <taxon>Bacteria</taxon>
        <taxon>Pseudomonadati</taxon>
        <taxon>Pseudomonadota</taxon>
        <taxon>Gammaproteobacteria</taxon>
        <taxon>Alteromonadales</taxon>
        <taxon>Colwelliaceae</taxon>
        <taxon>Colwellia</taxon>
    </lineage>
</organism>
<dbReference type="Proteomes" id="UP000321822">
    <property type="component" value="Unassembled WGS sequence"/>
</dbReference>
<keyword evidence="3" id="KW-0378">Hydrolase</keyword>
<dbReference type="CDD" id="cd08071">
    <property type="entry name" value="MPN_DUF2466"/>
    <property type="match status" value="1"/>
</dbReference>
<keyword evidence="1" id="KW-0645">Protease</keyword>
<evidence type="ECO:0000256" key="1">
    <source>
        <dbReference type="ARBA" id="ARBA00022670"/>
    </source>
</evidence>
<keyword evidence="4" id="KW-0862">Zinc</keyword>
<proteinExistence type="predicted"/>
<evidence type="ECO:0000313" key="8">
    <source>
        <dbReference type="Proteomes" id="UP000321822"/>
    </source>
</evidence>
<dbReference type="InterPro" id="IPR001405">
    <property type="entry name" value="UPF0758"/>
</dbReference>
<keyword evidence="8" id="KW-1185">Reference proteome</keyword>
<dbReference type="InterPro" id="IPR020891">
    <property type="entry name" value="UPF0758_CS"/>
</dbReference>
<name>A0A5C6Q905_9GAMM</name>
<comment type="caution">
    <text evidence="7">The sequence shown here is derived from an EMBL/GenBank/DDBJ whole genome shotgun (WGS) entry which is preliminary data.</text>
</comment>
<dbReference type="InterPro" id="IPR025657">
    <property type="entry name" value="RadC_JAB"/>
</dbReference>
<dbReference type="GO" id="GO:0006508">
    <property type="term" value="P:proteolysis"/>
    <property type="evidence" value="ECO:0007669"/>
    <property type="project" value="UniProtKB-KW"/>
</dbReference>
<evidence type="ECO:0000256" key="3">
    <source>
        <dbReference type="ARBA" id="ARBA00022801"/>
    </source>
</evidence>
<dbReference type="EMBL" id="VOLT01000010">
    <property type="protein sequence ID" value="TWX65535.1"/>
    <property type="molecule type" value="Genomic_DNA"/>
</dbReference>
<feature type="domain" description="MPN" evidence="6">
    <location>
        <begin position="14"/>
        <end position="145"/>
    </location>
</feature>
<evidence type="ECO:0000256" key="2">
    <source>
        <dbReference type="ARBA" id="ARBA00022723"/>
    </source>
</evidence>
<dbReference type="GO" id="GO:0008237">
    <property type="term" value="F:metallopeptidase activity"/>
    <property type="evidence" value="ECO:0007669"/>
    <property type="project" value="UniProtKB-KW"/>
</dbReference>
<dbReference type="RefSeq" id="WP_146790150.1">
    <property type="nucleotide sequence ID" value="NZ_VOLT01000010.1"/>
</dbReference>
<accession>A0A5C6Q905</accession>
<evidence type="ECO:0000313" key="7">
    <source>
        <dbReference type="EMBL" id="TWX65535.1"/>
    </source>
</evidence>
<dbReference type="GO" id="GO:0046872">
    <property type="term" value="F:metal ion binding"/>
    <property type="evidence" value="ECO:0007669"/>
    <property type="project" value="UniProtKB-KW"/>
</dbReference>
<evidence type="ECO:0000256" key="5">
    <source>
        <dbReference type="ARBA" id="ARBA00023049"/>
    </source>
</evidence>
<evidence type="ECO:0000259" key="6">
    <source>
        <dbReference type="PROSITE" id="PS50249"/>
    </source>
</evidence>
<evidence type="ECO:0000256" key="4">
    <source>
        <dbReference type="ARBA" id="ARBA00022833"/>
    </source>
</evidence>
<dbReference type="AlphaFoldDB" id="A0A5C6Q905"/>
<gene>
    <name evidence="7" type="ORF">ESZ36_17165</name>
</gene>
<dbReference type="PANTHER" id="PTHR30471:SF3">
    <property type="entry name" value="UPF0758 PROTEIN YEES-RELATED"/>
    <property type="match status" value="1"/>
</dbReference>
<dbReference type="InterPro" id="IPR037518">
    <property type="entry name" value="MPN"/>
</dbReference>
<reference evidence="7 8" key="1">
    <citation type="submission" date="2019-07" db="EMBL/GenBank/DDBJ databases">
        <title>Genomes of sea-ice associated Colwellia species.</title>
        <authorList>
            <person name="Bowman J.P."/>
        </authorList>
    </citation>
    <scope>NUCLEOTIDE SEQUENCE [LARGE SCALE GENOMIC DNA]</scope>
    <source>
        <strain evidence="7 8">ACAM 459</strain>
    </source>
</reference>